<gene>
    <name evidence="2" type="ORF">AQPW35_36060</name>
</gene>
<feature type="region of interest" description="Disordered" evidence="1">
    <location>
        <begin position="1"/>
        <end position="29"/>
    </location>
</feature>
<dbReference type="Proteomes" id="UP000301751">
    <property type="component" value="Unassembled WGS sequence"/>
</dbReference>
<dbReference type="EMBL" id="BJCL01000010">
    <property type="protein sequence ID" value="GCL64525.1"/>
    <property type="molecule type" value="Genomic_DNA"/>
</dbReference>
<accession>A0A480AXR5</accession>
<name>A0A480AXR5_9BURK</name>
<sequence>MTHAQLARTRASSARFQAVQRPQARANQGGCISAGGVSANSRATTAVPTRLASTITASPSSRWPWAIRPSAGWPPPRRRSQRLMACSNGPAIRRGGRPQRQADGAGVAAQAACSCCSHWASASPCR</sequence>
<dbReference type="AlphaFoldDB" id="A0A480AXR5"/>
<evidence type="ECO:0000256" key="1">
    <source>
        <dbReference type="SAM" id="MobiDB-lite"/>
    </source>
</evidence>
<comment type="caution">
    <text evidence="2">The sequence shown here is derived from an EMBL/GenBank/DDBJ whole genome shotgun (WGS) entry which is preliminary data.</text>
</comment>
<evidence type="ECO:0000313" key="3">
    <source>
        <dbReference type="Proteomes" id="UP000301751"/>
    </source>
</evidence>
<evidence type="ECO:0000313" key="2">
    <source>
        <dbReference type="EMBL" id="GCL64525.1"/>
    </source>
</evidence>
<proteinExistence type="predicted"/>
<organism evidence="2 3">
    <name type="scientific">Pseudaquabacterium pictum</name>
    <dbReference type="NCBI Taxonomy" id="2315236"/>
    <lineage>
        <taxon>Bacteria</taxon>
        <taxon>Pseudomonadati</taxon>
        <taxon>Pseudomonadota</taxon>
        <taxon>Betaproteobacteria</taxon>
        <taxon>Burkholderiales</taxon>
        <taxon>Sphaerotilaceae</taxon>
        <taxon>Pseudaquabacterium</taxon>
    </lineage>
</organism>
<reference evidence="3" key="1">
    <citation type="submission" date="2019-03" db="EMBL/GenBank/DDBJ databases">
        <title>Aquabacterium pictum sp.nov., the first bacteriochlorophyll a-containing freshwater bacterium in the genus Aquabacterium of the class Betaproteobacteria.</title>
        <authorList>
            <person name="Hirose S."/>
            <person name="Tank M."/>
            <person name="Hara E."/>
            <person name="Tamaki H."/>
            <person name="Takaichi S."/>
            <person name="Haruta S."/>
            <person name="Hanada S."/>
        </authorList>
    </citation>
    <scope>NUCLEOTIDE SEQUENCE [LARGE SCALE GENOMIC DNA]</scope>
    <source>
        <strain evidence="3">W35</strain>
    </source>
</reference>
<protein>
    <submittedName>
        <fullName evidence="2">Uncharacterized protein</fullName>
    </submittedName>
</protein>
<keyword evidence="3" id="KW-1185">Reference proteome</keyword>